<dbReference type="InterPro" id="IPR005711">
    <property type="entry name" value="Ribosomal_uS5_euk/arc"/>
</dbReference>
<keyword evidence="5 8" id="KW-0687">Ribonucleoprotein</keyword>
<dbReference type="GO" id="GO:0006412">
    <property type="term" value="P:translation"/>
    <property type="evidence" value="ECO:0007669"/>
    <property type="project" value="UniProtKB-UniRule"/>
</dbReference>
<comment type="similarity">
    <text evidence="1 8 9">Belongs to the universal ribosomal protein uS5 family.</text>
</comment>
<feature type="domain" description="S5 DRBM" evidence="10">
    <location>
        <begin position="47"/>
        <end position="110"/>
    </location>
</feature>
<evidence type="ECO:0000256" key="8">
    <source>
        <dbReference type="HAMAP-Rule" id="MF_01307"/>
    </source>
</evidence>
<dbReference type="PROSITE" id="PS00585">
    <property type="entry name" value="RIBOSOMAL_S5"/>
    <property type="match status" value="1"/>
</dbReference>
<evidence type="ECO:0000256" key="3">
    <source>
        <dbReference type="ARBA" id="ARBA00022884"/>
    </source>
</evidence>
<keyword evidence="4 8" id="KW-0689">Ribosomal protein</keyword>
<dbReference type="SUPFAM" id="SSF54768">
    <property type="entry name" value="dsRNA-binding domain-like"/>
    <property type="match status" value="1"/>
</dbReference>
<evidence type="ECO:0000256" key="9">
    <source>
        <dbReference type="RuleBase" id="RU003823"/>
    </source>
</evidence>
<evidence type="ECO:0000259" key="10">
    <source>
        <dbReference type="PROSITE" id="PS50881"/>
    </source>
</evidence>
<evidence type="ECO:0000313" key="11">
    <source>
        <dbReference type="EMBL" id="HHM43841.1"/>
    </source>
</evidence>
<evidence type="ECO:0000256" key="6">
    <source>
        <dbReference type="ARBA" id="ARBA00025844"/>
    </source>
</evidence>
<reference evidence="11" key="1">
    <citation type="journal article" date="2020" name="mSystems">
        <title>Genome- and Community-Level Interaction Insights into Carbon Utilization and Element Cycling Functions of Hydrothermarchaeota in Hydrothermal Sediment.</title>
        <authorList>
            <person name="Zhou Z."/>
            <person name="Liu Y."/>
            <person name="Xu W."/>
            <person name="Pan J."/>
            <person name="Luo Z.H."/>
            <person name="Li M."/>
        </authorList>
    </citation>
    <scope>NUCLEOTIDE SEQUENCE [LARGE SCALE GENOMIC DNA]</scope>
    <source>
        <strain evidence="11">SpSt-1074</strain>
    </source>
</reference>
<dbReference type="HAMAP" id="MF_01307_A">
    <property type="entry name" value="Ribosomal_uS5_A"/>
    <property type="match status" value="1"/>
</dbReference>
<comment type="function">
    <text evidence="8">With S4 and S12 plays an important role in translational accuracy.</text>
</comment>
<name>A0A7J3VRL0_CALS0</name>
<comment type="subunit">
    <text evidence="6 8">Part of the 30S ribosomal subunit. Contacts protein S4.</text>
</comment>
<dbReference type="Gene3D" id="3.30.230.10">
    <property type="match status" value="1"/>
</dbReference>
<dbReference type="InterPro" id="IPR020568">
    <property type="entry name" value="Ribosomal_Su5_D2-typ_SF"/>
</dbReference>
<dbReference type="Gene3D" id="3.30.160.20">
    <property type="match status" value="1"/>
</dbReference>
<dbReference type="InterPro" id="IPR005324">
    <property type="entry name" value="Ribosomal_uS5_C"/>
</dbReference>
<dbReference type="InterPro" id="IPR018192">
    <property type="entry name" value="Ribosomal_uS5_N_CS"/>
</dbReference>
<dbReference type="FunFam" id="3.30.160.20:FF:000002">
    <property type="entry name" value="40S ribosomal protein S2"/>
    <property type="match status" value="1"/>
</dbReference>
<gene>
    <name evidence="8" type="primary">rps5</name>
    <name evidence="11" type="ORF">ENM31_00900</name>
</gene>
<dbReference type="InterPro" id="IPR047866">
    <property type="entry name" value="Ribosomal_uS5_arc"/>
</dbReference>
<dbReference type="InterPro" id="IPR000851">
    <property type="entry name" value="Ribosomal_uS5"/>
</dbReference>
<evidence type="ECO:0000256" key="2">
    <source>
        <dbReference type="ARBA" id="ARBA00022730"/>
    </source>
</evidence>
<evidence type="ECO:0000256" key="4">
    <source>
        <dbReference type="ARBA" id="ARBA00022980"/>
    </source>
</evidence>
<dbReference type="GO" id="GO:0003735">
    <property type="term" value="F:structural constituent of ribosome"/>
    <property type="evidence" value="ECO:0007669"/>
    <property type="project" value="UniProtKB-UniRule"/>
</dbReference>
<dbReference type="AlphaFoldDB" id="A0A7J3VRL0"/>
<evidence type="ECO:0000256" key="7">
    <source>
        <dbReference type="ARBA" id="ARBA00035255"/>
    </source>
</evidence>
<dbReference type="PROSITE" id="PS50881">
    <property type="entry name" value="S5_DSRBD"/>
    <property type="match status" value="1"/>
</dbReference>
<dbReference type="InterPro" id="IPR014721">
    <property type="entry name" value="Ribsml_uS5_D2-typ_fold_subgr"/>
</dbReference>
<keyword evidence="2 8" id="KW-0699">rRNA-binding</keyword>
<keyword evidence="3 8" id="KW-0694">RNA-binding</keyword>
<organism evidence="11">
    <name type="scientific">Caldiarchaeum subterraneum</name>
    <dbReference type="NCBI Taxonomy" id="311458"/>
    <lineage>
        <taxon>Archaea</taxon>
        <taxon>Nitrososphaerota</taxon>
        <taxon>Candidatus Caldarchaeales</taxon>
        <taxon>Candidatus Caldarchaeaceae</taxon>
        <taxon>Candidatus Caldarchaeum</taxon>
    </lineage>
</organism>
<dbReference type="Pfam" id="PF03719">
    <property type="entry name" value="Ribosomal_S5_C"/>
    <property type="match status" value="1"/>
</dbReference>
<dbReference type="GO" id="GO:0022627">
    <property type="term" value="C:cytosolic small ribosomal subunit"/>
    <property type="evidence" value="ECO:0007669"/>
    <property type="project" value="TreeGrafter"/>
</dbReference>
<dbReference type="PANTHER" id="PTHR13718">
    <property type="entry name" value="RIBOSOMAL S SUBUNIT"/>
    <property type="match status" value="1"/>
</dbReference>
<protein>
    <recommendedName>
        <fullName evidence="7 8">Small ribosomal subunit protein uS5</fullName>
    </recommendedName>
</protein>
<dbReference type="Pfam" id="PF00333">
    <property type="entry name" value="Ribosomal_S5"/>
    <property type="match status" value="1"/>
</dbReference>
<dbReference type="SUPFAM" id="SSF54211">
    <property type="entry name" value="Ribosomal protein S5 domain 2-like"/>
    <property type="match status" value="1"/>
</dbReference>
<dbReference type="NCBIfam" id="TIGR01020">
    <property type="entry name" value="uS5_euk_arch"/>
    <property type="match status" value="1"/>
</dbReference>
<dbReference type="EMBL" id="DRXH01000035">
    <property type="protein sequence ID" value="HHM43841.1"/>
    <property type="molecule type" value="Genomic_DNA"/>
</dbReference>
<evidence type="ECO:0000256" key="1">
    <source>
        <dbReference type="ARBA" id="ARBA00008945"/>
    </source>
</evidence>
<evidence type="ECO:0000256" key="5">
    <source>
        <dbReference type="ARBA" id="ARBA00023274"/>
    </source>
</evidence>
<accession>A0A7J3VRL0</accession>
<dbReference type="GO" id="GO:0019843">
    <property type="term" value="F:rRNA binding"/>
    <property type="evidence" value="ECO:0007669"/>
    <property type="project" value="UniProtKB-UniRule"/>
</dbReference>
<sequence>MGVSEWKPRTTLGRYVEEGRITSIEQVFENHARILEPEIVDRLLPNLEQEVIDVKLVQRQTDAGEKTRFKALVVVGNRDGYVGVGTGKSSQVVLAIEKAIRNAKLNIIPVRRGCGSWECACGEPHSLLVKTDGKYGSVRVQILPAPRGLGLVAGESQKVILSLAGVKDCWTRSFGETRTSLSVIGATYQALRQTSKVVLQDMWSMA</sequence>
<dbReference type="FunFam" id="3.30.230.10:FF:000004">
    <property type="entry name" value="40S ribosomal protein S2"/>
    <property type="match status" value="1"/>
</dbReference>
<comment type="caution">
    <text evidence="11">The sequence shown here is derived from an EMBL/GenBank/DDBJ whole genome shotgun (WGS) entry which is preliminary data.</text>
</comment>
<proteinExistence type="inferred from homology"/>
<dbReference type="PANTHER" id="PTHR13718:SF4">
    <property type="entry name" value="40S RIBOSOMAL PROTEIN S2"/>
    <property type="match status" value="1"/>
</dbReference>
<comment type="domain">
    <text evidence="8">The N-terminal domain interacts with the head of the 30S subunit; the C-terminal domain interacts with the body and contacts protein S4. The interaction surface between S4 and S5 is involved in control of translational fidelity.</text>
</comment>
<dbReference type="InterPro" id="IPR013810">
    <property type="entry name" value="Ribosomal_uS5_N"/>
</dbReference>
<dbReference type="NCBIfam" id="NF003125">
    <property type="entry name" value="PRK04044.1"/>
    <property type="match status" value="1"/>
</dbReference>